<evidence type="ECO:0000313" key="2">
    <source>
        <dbReference type="EMBL" id="GAA5517985.1"/>
    </source>
</evidence>
<proteinExistence type="predicted"/>
<evidence type="ECO:0000313" key="3">
    <source>
        <dbReference type="Proteomes" id="UP001426770"/>
    </source>
</evidence>
<protein>
    <recommendedName>
        <fullName evidence="1">TadE-like domain-containing protein</fullName>
    </recommendedName>
</protein>
<comment type="caution">
    <text evidence="2">The sequence shown here is derived from an EMBL/GenBank/DDBJ whole genome shotgun (WGS) entry which is preliminary data.</text>
</comment>
<gene>
    <name evidence="2" type="ORF">Lsed01_00402</name>
</gene>
<dbReference type="InterPro" id="IPR012495">
    <property type="entry name" value="TadE-like_dom"/>
</dbReference>
<keyword evidence="3" id="KW-1185">Reference proteome</keyword>
<name>A0ABP9WDU1_9MICO</name>
<dbReference type="Pfam" id="PF07811">
    <property type="entry name" value="TadE"/>
    <property type="match status" value="1"/>
</dbReference>
<dbReference type="Proteomes" id="UP001426770">
    <property type="component" value="Unassembled WGS sequence"/>
</dbReference>
<dbReference type="EMBL" id="BAABRR010000002">
    <property type="protein sequence ID" value="GAA5517985.1"/>
    <property type="molecule type" value="Genomic_DNA"/>
</dbReference>
<organism evidence="2 3">
    <name type="scientific">Demequina sediminis</name>
    <dbReference type="NCBI Taxonomy" id="1930058"/>
    <lineage>
        <taxon>Bacteria</taxon>
        <taxon>Bacillati</taxon>
        <taxon>Actinomycetota</taxon>
        <taxon>Actinomycetes</taxon>
        <taxon>Micrococcales</taxon>
        <taxon>Demequinaceae</taxon>
        <taxon>Demequina</taxon>
    </lineage>
</organism>
<reference evidence="2 3" key="1">
    <citation type="submission" date="2024-02" db="EMBL/GenBank/DDBJ databases">
        <title>Lysinimicrobium sediminis NBRC 112286.</title>
        <authorList>
            <person name="Ichikawa N."/>
            <person name="Katano-Makiyama Y."/>
            <person name="Hidaka K."/>
        </authorList>
    </citation>
    <scope>NUCLEOTIDE SEQUENCE [LARGE SCALE GENOMIC DNA]</scope>
    <source>
        <strain evidence="2 3">NBRC 112286</strain>
    </source>
</reference>
<feature type="domain" description="TadE-like" evidence="1">
    <location>
        <begin position="2"/>
        <end position="36"/>
    </location>
</feature>
<accession>A0ABP9WDU1</accession>
<evidence type="ECO:0000259" key="1">
    <source>
        <dbReference type="Pfam" id="PF07811"/>
    </source>
</evidence>
<sequence length="113" mass="11089">MLVAALVVAVALGVLQIVLASHVRSTLTACASEGARVAAVARQGDDAGAARAAACAESSLGIAPTVTVEHLPVGGRAGVRITLDASVPVLALWDGGRVEAGGRALLEGVDDAP</sequence>